<evidence type="ECO:0000313" key="1">
    <source>
        <dbReference type="EMBL" id="MDO9712370.1"/>
    </source>
</evidence>
<gene>
    <name evidence="1" type="ORF">Q7A36_28770</name>
</gene>
<evidence type="ECO:0008006" key="3">
    <source>
        <dbReference type="Google" id="ProtNLM"/>
    </source>
</evidence>
<sequence length="61" mass="6640">MYEPSPSLPTSIWVDAFRALGDQAAAERHAAVQTLVPPGMAELLEQLGDVLQIMYPDKAND</sequence>
<organism evidence="1 2">
    <name type="scientific">Paracraurococcus lichenis</name>
    <dbReference type="NCBI Taxonomy" id="3064888"/>
    <lineage>
        <taxon>Bacteria</taxon>
        <taxon>Pseudomonadati</taxon>
        <taxon>Pseudomonadota</taxon>
        <taxon>Alphaproteobacteria</taxon>
        <taxon>Acetobacterales</taxon>
        <taxon>Roseomonadaceae</taxon>
        <taxon>Paracraurococcus</taxon>
    </lineage>
</organism>
<dbReference type="Proteomes" id="UP001243009">
    <property type="component" value="Unassembled WGS sequence"/>
</dbReference>
<protein>
    <recommendedName>
        <fullName evidence="3">MarR family transcriptional regulator</fullName>
    </recommendedName>
</protein>
<comment type="caution">
    <text evidence="1">The sequence shown here is derived from an EMBL/GenBank/DDBJ whole genome shotgun (WGS) entry which is preliminary data.</text>
</comment>
<accession>A0ABT9E8H9</accession>
<dbReference type="EMBL" id="JAUTWS010000046">
    <property type="protein sequence ID" value="MDO9712370.1"/>
    <property type="molecule type" value="Genomic_DNA"/>
</dbReference>
<reference evidence="1 2" key="1">
    <citation type="submission" date="2023-08" db="EMBL/GenBank/DDBJ databases">
        <title>The draft genome sequence of Paracraurococcus sp. LOR1-02.</title>
        <authorList>
            <person name="Kingkaew E."/>
            <person name="Tanasupawat S."/>
        </authorList>
    </citation>
    <scope>NUCLEOTIDE SEQUENCE [LARGE SCALE GENOMIC DNA]</scope>
    <source>
        <strain evidence="1 2">LOR1-02</strain>
    </source>
</reference>
<name>A0ABT9E8H9_9PROT</name>
<dbReference type="RefSeq" id="WP_305107225.1">
    <property type="nucleotide sequence ID" value="NZ_JAUTWS010000046.1"/>
</dbReference>
<evidence type="ECO:0000313" key="2">
    <source>
        <dbReference type="Proteomes" id="UP001243009"/>
    </source>
</evidence>
<keyword evidence="2" id="KW-1185">Reference proteome</keyword>
<proteinExistence type="predicted"/>